<sequence>MRLVKDGTKRPAVTISYPEGVRQDRLNPGEAGLAPLLTPTPRALTIKLVNAFKPHLRGLASYPYRAVDAPIKLDQNESPYDLPPELKQQALRRLEGLHWNRYPSLHADEVRAKLAEGLGWPPEGLVVSPGSNLLIQALVQAANRVVDTAPTFPHYAFSAKMQAAPYQQVPLGPEFTLPTEGLSQAMKGEPALVFLPNPHAPTGRLFPASEVAVLAHQARETGGLLVLDEAYQQFSGSDHLELARTNPHVALLRTFSKAWGLGGIRAGYLLGSTEVCAVVQNFLPPFGVPAHTAAILLTVLEHPEYTRGVVQTLVAERERVYAALQEHPSWKVYPSQTNFFLIRTPDAAAAYQGLLARGILVRRQDHYFGLEGCIRVSIGTPEENTRFLEAALALPEVSHA</sequence>
<evidence type="ECO:0000256" key="9">
    <source>
        <dbReference type="HAMAP-Rule" id="MF_01023"/>
    </source>
</evidence>
<keyword evidence="4 9" id="KW-0032">Aminotransferase</keyword>
<evidence type="ECO:0000256" key="1">
    <source>
        <dbReference type="ARBA" id="ARBA00001933"/>
    </source>
</evidence>
<dbReference type="GO" id="GO:0000105">
    <property type="term" value="P:L-histidine biosynthetic process"/>
    <property type="evidence" value="ECO:0007669"/>
    <property type="project" value="UniProtKB-UniRule"/>
</dbReference>
<comment type="similarity">
    <text evidence="2 9">Belongs to the class-II pyridoxal-phosphate-dependent aminotransferase family. Histidinol-phosphate aminotransferase subfamily.</text>
</comment>
<protein>
    <recommendedName>
        <fullName evidence="9">Histidinol-phosphate aminotransferase</fullName>
        <ecNumber evidence="9">2.6.1.9</ecNumber>
    </recommendedName>
    <alternativeName>
        <fullName evidence="9">Imidazole acetol-phosphate transaminase</fullName>
    </alternativeName>
</protein>
<feature type="modified residue" description="N6-(pyridoxal phosphate)lysine" evidence="9">
    <location>
        <position position="257"/>
    </location>
</feature>
<keyword evidence="5 9" id="KW-0028">Amino-acid biosynthesis</keyword>
<comment type="subunit">
    <text evidence="3 9">Homodimer.</text>
</comment>
<organism evidence="11 12">
    <name type="scientific">Meiothermus granaticius NBRC 107808</name>
    <dbReference type="NCBI Taxonomy" id="1227551"/>
    <lineage>
        <taxon>Bacteria</taxon>
        <taxon>Thermotogati</taxon>
        <taxon>Deinococcota</taxon>
        <taxon>Deinococci</taxon>
        <taxon>Thermales</taxon>
        <taxon>Thermaceae</taxon>
        <taxon>Meiothermus</taxon>
    </lineage>
</organism>
<dbReference type="AlphaFoldDB" id="A0A399F700"/>
<dbReference type="InterPro" id="IPR015422">
    <property type="entry name" value="PyrdxlP-dep_Trfase_small"/>
</dbReference>
<dbReference type="InterPro" id="IPR004839">
    <property type="entry name" value="Aminotransferase_I/II_large"/>
</dbReference>
<evidence type="ECO:0000259" key="10">
    <source>
        <dbReference type="Pfam" id="PF00155"/>
    </source>
</evidence>
<dbReference type="Proteomes" id="UP000266178">
    <property type="component" value="Unassembled WGS sequence"/>
</dbReference>
<feature type="domain" description="Aminotransferase class I/classII large" evidence="10">
    <location>
        <begin position="71"/>
        <end position="390"/>
    </location>
</feature>
<dbReference type="HAMAP" id="MF_01023">
    <property type="entry name" value="HisC_aminotrans_2"/>
    <property type="match status" value="1"/>
</dbReference>
<proteinExistence type="inferred from homology"/>
<keyword evidence="7 9" id="KW-0663">Pyridoxal phosphate</keyword>
<reference evidence="11 12" key="1">
    <citation type="submission" date="2018-08" db="EMBL/GenBank/DDBJ databases">
        <title>Meiothermus granaticius genome AF-68 sequencing project.</title>
        <authorList>
            <person name="Da Costa M.S."/>
            <person name="Albuquerque L."/>
            <person name="Raposo P."/>
            <person name="Froufe H.J.C."/>
            <person name="Barroso C.S."/>
            <person name="Egas C."/>
        </authorList>
    </citation>
    <scope>NUCLEOTIDE SEQUENCE [LARGE SCALE GENOMIC DNA]</scope>
    <source>
        <strain evidence="11 12">AF-68</strain>
    </source>
</reference>
<keyword evidence="12" id="KW-1185">Reference proteome</keyword>
<dbReference type="GO" id="GO:0030170">
    <property type="term" value="F:pyridoxal phosphate binding"/>
    <property type="evidence" value="ECO:0007669"/>
    <property type="project" value="InterPro"/>
</dbReference>
<dbReference type="PANTHER" id="PTHR42885:SF2">
    <property type="entry name" value="HISTIDINOL-PHOSPHATE AMINOTRANSFERASE"/>
    <property type="match status" value="1"/>
</dbReference>
<dbReference type="GO" id="GO:0004400">
    <property type="term" value="F:histidinol-phosphate transaminase activity"/>
    <property type="evidence" value="ECO:0007669"/>
    <property type="project" value="UniProtKB-UniRule"/>
</dbReference>
<dbReference type="InterPro" id="IPR005861">
    <property type="entry name" value="HisP_aminotrans"/>
</dbReference>
<evidence type="ECO:0000256" key="8">
    <source>
        <dbReference type="ARBA" id="ARBA00023102"/>
    </source>
</evidence>
<evidence type="ECO:0000313" key="12">
    <source>
        <dbReference type="Proteomes" id="UP000266178"/>
    </source>
</evidence>
<dbReference type="CDD" id="cd00609">
    <property type="entry name" value="AAT_like"/>
    <property type="match status" value="1"/>
</dbReference>
<dbReference type="PANTHER" id="PTHR42885">
    <property type="entry name" value="HISTIDINOL-PHOSPHATE AMINOTRANSFERASE-RELATED"/>
    <property type="match status" value="1"/>
</dbReference>
<name>A0A399F700_9DEIN</name>
<keyword evidence="6 9" id="KW-0808">Transferase</keyword>
<dbReference type="InterPro" id="IPR015421">
    <property type="entry name" value="PyrdxlP-dep_Trfase_major"/>
</dbReference>
<dbReference type="InterPro" id="IPR001917">
    <property type="entry name" value="Aminotrans_II_pyridoxalP_BS"/>
</dbReference>
<evidence type="ECO:0000256" key="5">
    <source>
        <dbReference type="ARBA" id="ARBA00022605"/>
    </source>
</evidence>
<evidence type="ECO:0000256" key="6">
    <source>
        <dbReference type="ARBA" id="ARBA00022679"/>
    </source>
</evidence>
<comment type="catalytic activity">
    <reaction evidence="9">
        <text>L-histidinol phosphate + 2-oxoglutarate = 3-(imidazol-4-yl)-2-oxopropyl phosphate + L-glutamate</text>
        <dbReference type="Rhea" id="RHEA:23744"/>
        <dbReference type="ChEBI" id="CHEBI:16810"/>
        <dbReference type="ChEBI" id="CHEBI:29985"/>
        <dbReference type="ChEBI" id="CHEBI:57766"/>
        <dbReference type="ChEBI" id="CHEBI:57980"/>
        <dbReference type="EC" id="2.6.1.9"/>
    </reaction>
</comment>
<comment type="caution">
    <text evidence="11">The sequence shown here is derived from an EMBL/GenBank/DDBJ whole genome shotgun (WGS) entry which is preliminary data.</text>
</comment>
<dbReference type="Gene3D" id="3.40.640.10">
    <property type="entry name" value="Type I PLP-dependent aspartate aminotransferase-like (Major domain)"/>
    <property type="match status" value="1"/>
</dbReference>
<evidence type="ECO:0000256" key="7">
    <source>
        <dbReference type="ARBA" id="ARBA00022898"/>
    </source>
</evidence>
<accession>A0A399F700</accession>
<dbReference type="EMBL" id="QWLB01000030">
    <property type="protein sequence ID" value="RIH91873.1"/>
    <property type="molecule type" value="Genomic_DNA"/>
</dbReference>
<dbReference type="InterPro" id="IPR015424">
    <property type="entry name" value="PyrdxlP-dep_Trfase"/>
</dbReference>
<comment type="pathway">
    <text evidence="9">Amino-acid biosynthesis; L-histidine biosynthesis; L-histidine from 5-phospho-alpha-D-ribose 1-diphosphate: step 7/9.</text>
</comment>
<evidence type="ECO:0000256" key="2">
    <source>
        <dbReference type="ARBA" id="ARBA00007970"/>
    </source>
</evidence>
<keyword evidence="8 9" id="KW-0368">Histidine biosynthesis</keyword>
<evidence type="ECO:0000256" key="3">
    <source>
        <dbReference type="ARBA" id="ARBA00011738"/>
    </source>
</evidence>
<dbReference type="UniPathway" id="UPA00031">
    <property type="reaction ID" value="UER00012"/>
</dbReference>
<comment type="cofactor">
    <cofactor evidence="1 9">
        <name>pyridoxal 5'-phosphate</name>
        <dbReference type="ChEBI" id="CHEBI:597326"/>
    </cofactor>
</comment>
<dbReference type="Gene3D" id="3.90.1150.10">
    <property type="entry name" value="Aspartate Aminotransferase, domain 1"/>
    <property type="match status" value="1"/>
</dbReference>
<gene>
    <name evidence="11" type="primary">hisC2</name>
    <name evidence="9" type="synonym">hisC</name>
    <name evidence="11" type="ORF">Mgrana_02234</name>
</gene>
<dbReference type="EC" id="2.6.1.9" evidence="9"/>
<dbReference type="PROSITE" id="PS00599">
    <property type="entry name" value="AA_TRANSFER_CLASS_2"/>
    <property type="match status" value="1"/>
</dbReference>
<evidence type="ECO:0000256" key="4">
    <source>
        <dbReference type="ARBA" id="ARBA00022576"/>
    </source>
</evidence>
<evidence type="ECO:0000313" key="11">
    <source>
        <dbReference type="EMBL" id="RIH91873.1"/>
    </source>
</evidence>
<dbReference type="SUPFAM" id="SSF53383">
    <property type="entry name" value="PLP-dependent transferases"/>
    <property type="match status" value="1"/>
</dbReference>
<dbReference type="Pfam" id="PF00155">
    <property type="entry name" value="Aminotran_1_2"/>
    <property type="match status" value="1"/>
</dbReference>